<name>A0A078LJF2_CITKO</name>
<proteinExistence type="predicted"/>
<dbReference type="EMBL" id="LK931336">
    <property type="protein sequence ID" value="CDZ85417.1"/>
    <property type="molecule type" value="Genomic_DNA"/>
</dbReference>
<dbReference type="PATRIC" id="fig|545.12.peg.3630"/>
<reference evidence="1" key="1">
    <citation type="submission" date="2014-06" db="EMBL/GenBank/DDBJ databases">
        <authorList>
            <person name="Urmite Genomes Urmite Genomes"/>
        </authorList>
    </citation>
    <scope>NUCLEOTIDE SEQUENCE</scope>
</reference>
<evidence type="ECO:0000313" key="1">
    <source>
        <dbReference type="EMBL" id="CDZ85417.1"/>
    </source>
</evidence>
<accession>A0A078LJF2</accession>
<gene>
    <name evidence="1" type="primary">malE_1</name>
    <name evidence="1" type="ORF">BN1086_03620</name>
</gene>
<protein>
    <submittedName>
        <fullName evidence="1">Maltose transport system, substrate-binding protein</fullName>
    </submittedName>
</protein>
<sequence length="110" mass="13083">MREQRLRPGPRPAEEFRDVTCKNRGVFMCANTHYSHLCNTDHIKKGWGVGVRRMERGCRIKKLDTVKPPLCIHEHITKKDGRYENQNWRTHPRIIRTDDDDVFRLGSRQD</sequence>
<dbReference type="AlphaFoldDB" id="A0A078LJF2"/>
<organism evidence="1">
    <name type="scientific">Citrobacter koseri</name>
    <name type="common">Citrobacter diversus</name>
    <dbReference type="NCBI Taxonomy" id="545"/>
    <lineage>
        <taxon>Bacteria</taxon>
        <taxon>Pseudomonadati</taxon>
        <taxon>Pseudomonadota</taxon>
        <taxon>Gammaproteobacteria</taxon>
        <taxon>Enterobacterales</taxon>
        <taxon>Enterobacteriaceae</taxon>
        <taxon>Citrobacter</taxon>
    </lineage>
</organism>